<feature type="domain" description="Core-binding (CB)" evidence="6">
    <location>
        <begin position="47"/>
        <end position="132"/>
    </location>
</feature>
<keyword evidence="2 4" id="KW-0238">DNA-binding</keyword>
<keyword evidence="3" id="KW-0233">DNA recombination</keyword>
<dbReference type="GO" id="GO:0003677">
    <property type="term" value="F:DNA binding"/>
    <property type="evidence" value="ECO:0007669"/>
    <property type="project" value="UniProtKB-UniRule"/>
</dbReference>
<dbReference type="GO" id="GO:0006310">
    <property type="term" value="P:DNA recombination"/>
    <property type="evidence" value="ECO:0007669"/>
    <property type="project" value="UniProtKB-KW"/>
</dbReference>
<dbReference type="AlphaFoldDB" id="C5B585"/>
<dbReference type="Gene3D" id="1.10.443.10">
    <property type="entry name" value="Intergrase catalytic core"/>
    <property type="match status" value="1"/>
</dbReference>
<dbReference type="PROSITE" id="PS51900">
    <property type="entry name" value="CB"/>
    <property type="match status" value="1"/>
</dbReference>
<dbReference type="PROSITE" id="PS51898">
    <property type="entry name" value="TYR_RECOMBINASE"/>
    <property type="match status" value="1"/>
</dbReference>
<proteinExistence type="predicted"/>
<dbReference type="Pfam" id="PF00589">
    <property type="entry name" value="Phage_integrase"/>
    <property type="match status" value="1"/>
</dbReference>
<dbReference type="PANTHER" id="PTHR30349">
    <property type="entry name" value="PHAGE INTEGRASE-RELATED"/>
    <property type="match status" value="1"/>
</dbReference>
<dbReference type="HOGENOM" id="CLU_027562_9_0_5"/>
<gene>
    <name evidence="7" type="ordered locus">MexAM1_META2p0775</name>
</gene>
<dbReference type="InterPro" id="IPR013762">
    <property type="entry name" value="Integrase-like_cat_sf"/>
</dbReference>
<keyword evidence="7" id="KW-0614">Plasmid</keyword>
<organism evidence="7 8">
    <name type="scientific">Methylorubrum extorquens (strain ATCC 14718 / DSM 1338 / JCM 2805 / NCIMB 9133 / AM1)</name>
    <name type="common">Methylobacterium extorquens</name>
    <dbReference type="NCBI Taxonomy" id="272630"/>
    <lineage>
        <taxon>Bacteria</taxon>
        <taxon>Pseudomonadati</taxon>
        <taxon>Pseudomonadota</taxon>
        <taxon>Alphaproteobacteria</taxon>
        <taxon>Hyphomicrobiales</taxon>
        <taxon>Methylobacteriaceae</taxon>
        <taxon>Methylorubrum</taxon>
    </lineage>
</organism>
<dbReference type="KEGG" id="mea:Mex_2p0775"/>
<keyword evidence="8" id="KW-1185">Reference proteome</keyword>
<evidence type="ECO:0000259" key="6">
    <source>
        <dbReference type="PROSITE" id="PS51900"/>
    </source>
</evidence>
<accession>C5B585</accession>
<dbReference type="Proteomes" id="UP000009081">
    <property type="component" value="Plasmid megaplasmid"/>
</dbReference>
<evidence type="ECO:0000313" key="8">
    <source>
        <dbReference type="Proteomes" id="UP000009081"/>
    </source>
</evidence>
<name>C5B585_METEA</name>
<dbReference type="Pfam" id="PF02899">
    <property type="entry name" value="Phage_int_SAM_1"/>
    <property type="match status" value="1"/>
</dbReference>
<protein>
    <submittedName>
        <fullName evidence="7">Site-specific integrase/recombinase</fullName>
    </submittedName>
</protein>
<evidence type="ECO:0000256" key="4">
    <source>
        <dbReference type="PROSITE-ProRule" id="PRU01248"/>
    </source>
</evidence>
<dbReference type="InterPro" id="IPR011010">
    <property type="entry name" value="DNA_brk_join_enz"/>
</dbReference>
<evidence type="ECO:0000256" key="2">
    <source>
        <dbReference type="ARBA" id="ARBA00023125"/>
    </source>
</evidence>
<geneLocation type="plasmid" evidence="7 8">
    <name>megaplasmid</name>
</geneLocation>
<reference evidence="7 8" key="1">
    <citation type="journal article" date="2009" name="PLoS ONE">
        <title>Methylobacterium genome sequences: a reference blueprint to investigate microbial metabolism of C1 compounds from natural and industrial sources.</title>
        <authorList>
            <person name="Vuilleumier S."/>
            <person name="Chistoserdova L."/>
            <person name="Lee M.-C."/>
            <person name="Bringel F."/>
            <person name="Lajus A."/>
            <person name="Zhou Y."/>
            <person name="Gourion B."/>
            <person name="Barbe V."/>
            <person name="Chang J."/>
            <person name="Cruveiller S."/>
            <person name="Dossat C."/>
            <person name="Gillett W."/>
            <person name="Gruffaz C."/>
            <person name="Haugen E."/>
            <person name="Hourcade E."/>
            <person name="Levy R."/>
            <person name="Mangenot S."/>
            <person name="Muller E."/>
            <person name="Nadalig T."/>
            <person name="Pagni M."/>
            <person name="Penny C."/>
            <person name="Peyraud R."/>
            <person name="Robinson D.G."/>
            <person name="Roche D."/>
            <person name="Rouy Z."/>
            <person name="Saenampechek C."/>
            <person name="Salvignol G."/>
            <person name="Vallenet D."/>
            <person name="Wu Z."/>
            <person name="Marx C.J."/>
            <person name="Vorholt J.A."/>
            <person name="Olson M.V."/>
            <person name="Kaul R."/>
            <person name="Weissenbach J."/>
            <person name="Medigue C."/>
            <person name="Lidstrom M.E."/>
        </authorList>
    </citation>
    <scope>NUCLEOTIDE SEQUENCE [LARGE SCALE GENOMIC DNA]</scope>
    <source>
        <strain evidence="8">ATCC 14718 / DSM 1338 / JCM 2805 / NCIMB 9133 / AM1</strain>
    </source>
</reference>
<dbReference type="InterPro" id="IPR044068">
    <property type="entry name" value="CB"/>
</dbReference>
<dbReference type="GO" id="GO:0015074">
    <property type="term" value="P:DNA integration"/>
    <property type="evidence" value="ECO:0007669"/>
    <property type="project" value="UniProtKB-KW"/>
</dbReference>
<dbReference type="InterPro" id="IPR004107">
    <property type="entry name" value="Integrase_SAM-like_N"/>
</dbReference>
<dbReference type="PANTHER" id="PTHR30349:SF90">
    <property type="entry name" value="TYROSINE RECOMBINASE XERD"/>
    <property type="match status" value="1"/>
</dbReference>
<sequence length="365" mass="39682">MPAHGAGSIRQLLRRRCLLAAELSTRRGIVDDFLTGPAETAGMREPMTSEASIALWLEALAAERGTATSSLGVYRTSARCWADFLASRGTTIEGASRADFTEYLAHLDARHLSEATIAHRRTVVRSLHRFLMAEEHVGYDPTSLVAPMKRPERLPLVLTIAEVDRLLETAHALARDDTVGLYRQAGYARRAALFEVLYASGTRVSEAVNLPAAAIAPGARAMIVKGKGGKERLVMLHRRAIEAVEVWRDLAAAYGSVSDTWLFHSVRNGAAPLTRQSALAEIKEAAVAAGIRNPDRVSPHKLRHAFASHLLSNGADLRSIQELLGHADLGTTEIYLHTDTRRTHGMVRDLHPLNEPAGASPPVEA</sequence>
<dbReference type="InterPro" id="IPR010998">
    <property type="entry name" value="Integrase_recombinase_N"/>
</dbReference>
<keyword evidence="1" id="KW-0229">DNA integration</keyword>
<dbReference type="Gene3D" id="1.10.150.130">
    <property type="match status" value="1"/>
</dbReference>
<feature type="domain" description="Tyr recombinase" evidence="5">
    <location>
        <begin position="153"/>
        <end position="348"/>
    </location>
</feature>
<dbReference type="EMBL" id="CP001511">
    <property type="protein sequence ID" value="ACS43617.1"/>
    <property type="molecule type" value="Genomic_DNA"/>
</dbReference>
<evidence type="ECO:0000256" key="1">
    <source>
        <dbReference type="ARBA" id="ARBA00022908"/>
    </source>
</evidence>
<evidence type="ECO:0000259" key="5">
    <source>
        <dbReference type="PROSITE" id="PS51898"/>
    </source>
</evidence>
<dbReference type="InterPro" id="IPR002104">
    <property type="entry name" value="Integrase_catalytic"/>
</dbReference>
<dbReference type="InterPro" id="IPR050090">
    <property type="entry name" value="Tyrosine_recombinase_XerCD"/>
</dbReference>
<evidence type="ECO:0000313" key="7">
    <source>
        <dbReference type="EMBL" id="ACS43617.1"/>
    </source>
</evidence>
<dbReference type="SUPFAM" id="SSF56349">
    <property type="entry name" value="DNA breaking-rejoining enzymes"/>
    <property type="match status" value="1"/>
</dbReference>
<evidence type="ECO:0000256" key="3">
    <source>
        <dbReference type="ARBA" id="ARBA00023172"/>
    </source>
</evidence>